<dbReference type="EMBL" id="LAZR01020742">
    <property type="protein sequence ID" value="KKL87776.1"/>
    <property type="molecule type" value="Genomic_DNA"/>
</dbReference>
<comment type="caution">
    <text evidence="1">The sequence shown here is derived from an EMBL/GenBank/DDBJ whole genome shotgun (WGS) entry which is preliminary data.</text>
</comment>
<dbReference type="AlphaFoldDB" id="A0A0F9GBC6"/>
<sequence>MYEATIFEMSTERMYTVSARTAKEAITLAWRAAMQDQVGEDEDVSTWQPDGLRVTSPSDEQFKNLMPLPDATDLAVIVDRGRMTTACGFVREMW</sequence>
<gene>
    <name evidence="1" type="ORF">LCGC14_1931300</name>
</gene>
<accession>A0A0F9GBC6</accession>
<reference evidence="1" key="1">
    <citation type="journal article" date="2015" name="Nature">
        <title>Complex archaea that bridge the gap between prokaryotes and eukaryotes.</title>
        <authorList>
            <person name="Spang A."/>
            <person name="Saw J.H."/>
            <person name="Jorgensen S.L."/>
            <person name="Zaremba-Niedzwiedzka K."/>
            <person name="Martijn J."/>
            <person name="Lind A.E."/>
            <person name="van Eijk R."/>
            <person name="Schleper C."/>
            <person name="Guy L."/>
            <person name="Ettema T.J."/>
        </authorList>
    </citation>
    <scope>NUCLEOTIDE SEQUENCE</scope>
</reference>
<organism evidence="1">
    <name type="scientific">marine sediment metagenome</name>
    <dbReference type="NCBI Taxonomy" id="412755"/>
    <lineage>
        <taxon>unclassified sequences</taxon>
        <taxon>metagenomes</taxon>
        <taxon>ecological metagenomes</taxon>
    </lineage>
</organism>
<evidence type="ECO:0000313" key="1">
    <source>
        <dbReference type="EMBL" id="KKL87776.1"/>
    </source>
</evidence>
<name>A0A0F9GBC6_9ZZZZ</name>
<protein>
    <submittedName>
        <fullName evidence="1">Uncharacterized protein</fullName>
    </submittedName>
</protein>
<proteinExistence type="predicted"/>